<dbReference type="InterPro" id="IPR003781">
    <property type="entry name" value="CoA-bd"/>
</dbReference>
<dbReference type="PANTHER" id="PTHR33303">
    <property type="entry name" value="CYTOPLASMIC PROTEIN-RELATED"/>
    <property type="match status" value="1"/>
</dbReference>
<name>A0ABV5YKB9_9ACTN</name>
<gene>
    <name evidence="2" type="ORF">ACFFNX_25280</name>
</gene>
<evidence type="ECO:0000313" key="2">
    <source>
        <dbReference type="EMBL" id="MFB9835499.1"/>
    </source>
</evidence>
<organism evidence="2 3">
    <name type="scientific">Actinoallomurus acaciae</name>
    <dbReference type="NCBI Taxonomy" id="502577"/>
    <lineage>
        <taxon>Bacteria</taxon>
        <taxon>Bacillati</taxon>
        <taxon>Actinomycetota</taxon>
        <taxon>Actinomycetes</taxon>
        <taxon>Streptosporangiales</taxon>
        <taxon>Thermomonosporaceae</taxon>
        <taxon>Actinoallomurus</taxon>
    </lineage>
</organism>
<dbReference type="PANTHER" id="PTHR33303:SF2">
    <property type="entry name" value="COA-BINDING DOMAIN-CONTAINING PROTEIN"/>
    <property type="match status" value="1"/>
</dbReference>
<comment type="caution">
    <text evidence="2">The sequence shown here is derived from an EMBL/GenBank/DDBJ whole genome shotgun (WGS) entry which is preliminary data.</text>
</comment>
<keyword evidence="3" id="KW-1185">Reference proteome</keyword>
<accession>A0ABV5YKB9</accession>
<dbReference type="SUPFAM" id="SSF51735">
    <property type="entry name" value="NAD(P)-binding Rossmann-fold domains"/>
    <property type="match status" value="1"/>
</dbReference>
<sequence length="165" mass="17876">MSDRYADEAVIRRIITESKTWAFVGLRDNPGRTAYDMARLLQSRGKTIVPVHPDAATVFGEPGAASLAEVSSPVNVVGVYRRAEHAGEVTDEAIALFRTYGPRADGEVRAIWYPLDVVDEAAAARAAAAGLDVVMNRCPAIEWRACACRAEPRRHDRAGDGPDAQ</sequence>
<evidence type="ECO:0000259" key="1">
    <source>
        <dbReference type="SMART" id="SM00881"/>
    </source>
</evidence>
<reference evidence="2 3" key="1">
    <citation type="submission" date="2024-09" db="EMBL/GenBank/DDBJ databases">
        <authorList>
            <person name="Sun Q."/>
            <person name="Mori K."/>
        </authorList>
    </citation>
    <scope>NUCLEOTIDE SEQUENCE [LARGE SCALE GENOMIC DNA]</scope>
    <source>
        <strain evidence="2 3">TBRC 0563</strain>
    </source>
</reference>
<feature type="domain" description="CoA-binding" evidence="1">
    <location>
        <begin position="14"/>
        <end position="102"/>
    </location>
</feature>
<dbReference type="SMART" id="SM00881">
    <property type="entry name" value="CoA_binding"/>
    <property type="match status" value="1"/>
</dbReference>
<proteinExistence type="predicted"/>
<dbReference type="EMBL" id="JBHLZP010000206">
    <property type="protein sequence ID" value="MFB9835499.1"/>
    <property type="molecule type" value="Genomic_DNA"/>
</dbReference>
<dbReference type="RefSeq" id="WP_378207115.1">
    <property type="nucleotide sequence ID" value="NZ_JBHLZP010000206.1"/>
</dbReference>
<feature type="non-terminal residue" evidence="2">
    <location>
        <position position="165"/>
    </location>
</feature>
<dbReference type="Proteomes" id="UP001589627">
    <property type="component" value="Unassembled WGS sequence"/>
</dbReference>
<dbReference type="Gene3D" id="3.40.50.720">
    <property type="entry name" value="NAD(P)-binding Rossmann-like Domain"/>
    <property type="match status" value="1"/>
</dbReference>
<dbReference type="Pfam" id="PF13380">
    <property type="entry name" value="CoA_binding_2"/>
    <property type="match status" value="1"/>
</dbReference>
<evidence type="ECO:0000313" key="3">
    <source>
        <dbReference type="Proteomes" id="UP001589627"/>
    </source>
</evidence>
<dbReference type="InterPro" id="IPR036291">
    <property type="entry name" value="NAD(P)-bd_dom_sf"/>
</dbReference>
<protein>
    <submittedName>
        <fullName evidence="2">CoA-binding protein</fullName>
    </submittedName>
</protein>